<feature type="region of interest" description="Disordered" evidence="1">
    <location>
        <begin position="1"/>
        <end position="113"/>
    </location>
</feature>
<feature type="compositionally biased region" description="Polar residues" evidence="1">
    <location>
        <begin position="45"/>
        <end position="66"/>
    </location>
</feature>
<evidence type="ECO:0000313" key="2">
    <source>
        <dbReference type="EMBL" id="GAA2067345.1"/>
    </source>
</evidence>
<comment type="caution">
    <text evidence="2">The sequence shown here is derived from an EMBL/GenBank/DDBJ whole genome shotgun (WGS) entry which is preliminary data.</text>
</comment>
<proteinExistence type="predicted"/>
<feature type="compositionally biased region" description="Low complexity" evidence="1">
    <location>
        <begin position="1"/>
        <end position="17"/>
    </location>
</feature>
<evidence type="ECO:0000313" key="3">
    <source>
        <dbReference type="Proteomes" id="UP001500751"/>
    </source>
</evidence>
<reference evidence="2 3" key="1">
    <citation type="journal article" date="2019" name="Int. J. Syst. Evol. Microbiol.">
        <title>The Global Catalogue of Microorganisms (GCM) 10K type strain sequencing project: providing services to taxonomists for standard genome sequencing and annotation.</title>
        <authorList>
            <consortium name="The Broad Institute Genomics Platform"/>
            <consortium name="The Broad Institute Genome Sequencing Center for Infectious Disease"/>
            <person name="Wu L."/>
            <person name="Ma J."/>
        </authorList>
    </citation>
    <scope>NUCLEOTIDE SEQUENCE [LARGE SCALE GENOMIC DNA]</scope>
    <source>
        <strain evidence="2 3">JCM 16014</strain>
    </source>
</reference>
<feature type="compositionally biased region" description="Basic residues" evidence="1">
    <location>
        <begin position="67"/>
        <end position="79"/>
    </location>
</feature>
<keyword evidence="3" id="KW-1185">Reference proteome</keyword>
<sequence>MTSAITPAAPGATRARPSMLAVFRNGGPQIATDPRFTSHHHHAALTSTGPYETQTRSSPDRNTSNHAHQHAAIKKRRTMPAHPGPPPATRRTAEVNAVGLDPLRSGRGPAPET</sequence>
<evidence type="ECO:0000256" key="1">
    <source>
        <dbReference type="SAM" id="MobiDB-lite"/>
    </source>
</evidence>
<protein>
    <submittedName>
        <fullName evidence="2">Uncharacterized protein</fullName>
    </submittedName>
</protein>
<accession>A0ABN2VP62</accession>
<dbReference type="Proteomes" id="UP001500751">
    <property type="component" value="Unassembled WGS sequence"/>
</dbReference>
<organism evidence="2 3">
    <name type="scientific">Catenulispora yoronensis</name>
    <dbReference type="NCBI Taxonomy" id="450799"/>
    <lineage>
        <taxon>Bacteria</taxon>
        <taxon>Bacillati</taxon>
        <taxon>Actinomycetota</taxon>
        <taxon>Actinomycetes</taxon>
        <taxon>Catenulisporales</taxon>
        <taxon>Catenulisporaceae</taxon>
        <taxon>Catenulispora</taxon>
    </lineage>
</organism>
<name>A0ABN2VP62_9ACTN</name>
<gene>
    <name evidence="2" type="ORF">GCM10009839_93940</name>
</gene>
<dbReference type="EMBL" id="BAAAQN010000121">
    <property type="protein sequence ID" value="GAA2067345.1"/>
    <property type="molecule type" value="Genomic_DNA"/>
</dbReference>